<protein>
    <submittedName>
        <fullName evidence="4">SDR family oxidoreductase</fullName>
    </submittedName>
</protein>
<name>A0A3N5CUN1_9SPHN</name>
<dbReference type="PRINTS" id="PR00080">
    <property type="entry name" value="SDRFAMILY"/>
</dbReference>
<dbReference type="SUPFAM" id="SSF51735">
    <property type="entry name" value="NAD(P)-binding Rossmann-fold domains"/>
    <property type="match status" value="1"/>
</dbReference>
<reference evidence="4 5" key="1">
    <citation type="submission" date="2018-11" db="EMBL/GenBank/DDBJ databases">
        <title>Erythrobacter spongiae sp. nov., isolated from a marine sponge.</title>
        <authorList>
            <person name="Zhuang L."/>
            <person name="Luo L."/>
        </authorList>
    </citation>
    <scope>NUCLEOTIDE SEQUENCE [LARGE SCALE GENOMIC DNA]</scope>
    <source>
        <strain evidence="4 5">HN-E23</strain>
    </source>
</reference>
<gene>
    <name evidence="4" type="ORF">EG799_10785</name>
</gene>
<dbReference type="Proteomes" id="UP000275232">
    <property type="component" value="Unassembled WGS sequence"/>
</dbReference>
<organism evidence="4 5">
    <name type="scientific">Aurantiacibacter spongiae</name>
    <dbReference type="NCBI Taxonomy" id="2488860"/>
    <lineage>
        <taxon>Bacteria</taxon>
        <taxon>Pseudomonadati</taxon>
        <taxon>Pseudomonadota</taxon>
        <taxon>Alphaproteobacteria</taxon>
        <taxon>Sphingomonadales</taxon>
        <taxon>Erythrobacteraceae</taxon>
        <taxon>Aurantiacibacter</taxon>
    </lineage>
</organism>
<dbReference type="RefSeq" id="WP_123881074.1">
    <property type="nucleotide sequence ID" value="NZ_RPFZ01000001.1"/>
</dbReference>
<dbReference type="AlphaFoldDB" id="A0A3N5CUN1"/>
<comment type="similarity">
    <text evidence="1 3">Belongs to the short-chain dehydrogenases/reductases (SDR) family.</text>
</comment>
<dbReference type="PANTHER" id="PTHR42760:SF133">
    <property type="entry name" value="3-OXOACYL-[ACYL-CARRIER-PROTEIN] REDUCTASE"/>
    <property type="match status" value="1"/>
</dbReference>
<evidence type="ECO:0000256" key="2">
    <source>
        <dbReference type="ARBA" id="ARBA00023002"/>
    </source>
</evidence>
<dbReference type="OrthoDB" id="9793825at2"/>
<dbReference type="PANTHER" id="PTHR42760">
    <property type="entry name" value="SHORT-CHAIN DEHYDROGENASES/REDUCTASES FAMILY MEMBER"/>
    <property type="match status" value="1"/>
</dbReference>
<dbReference type="Pfam" id="PF00106">
    <property type="entry name" value="adh_short"/>
    <property type="match status" value="1"/>
</dbReference>
<dbReference type="GO" id="GO:0016616">
    <property type="term" value="F:oxidoreductase activity, acting on the CH-OH group of donors, NAD or NADP as acceptor"/>
    <property type="evidence" value="ECO:0007669"/>
    <property type="project" value="TreeGrafter"/>
</dbReference>
<dbReference type="PRINTS" id="PR00081">
    <property type="entry name" value="GDHRDH"/>
</dbReference>
<evidence type="ECO:0000313" key="4">
    <source>
        <dbReference type="EMBL" id="RPF72046.1"/>
    </source>
</evidence>
<evidence type="ECO:0000313" key="5">
    <source>
        <dbReference type="Proteomes" id="UP000275232"/>
    </source>
</evidence>
<evidence type="ECO:0000256" key="1">
    <source>
        <dbReference type="ARBA" id="ARBA00006484"/>
    </source>
</evidence>
<proteinExistence type="inferred from homology"/>
<keyword evidence="2" id="KW-0560">Oxidoreductase</keyword>
<dbReference type="InterPro" id="IPR002347">
    <property type="entry name" value="SDR_fam"/>
</dbReference>
<evidence type="ECO:0000256" key="3">
    <source>
        <dbReference type="RuleBase" id="RU000363"/>
    </source>
</evidence>
<sequence>MSKSIFVTGGASGIGRAIARRFAEEGWTVGLGDVDEGGMAETCAMLPEGRCHAFRLDVTDPQQWDRTLAAFADRTGGAITVLANNAGVPLGGSLMTNGTAEIERCIAINLTGVIHGARAAHDLLARAGEGACLLNTASAAGIYGTPGTSVYAATKAGVRSLTETLDGEWAGDGIAVRSLCPGFIDTPLLDHNASASSNEQIRQRVRAAGLEITPVGDVAEAAWRAVHGKRLHTLVGKTARRMNFARRFTPGRLRRMVGAAGRPMGR</sequence>
<dbReference type="Gene3D" id="3.40.50.720">
    <property type="entry name" value="NAD(P)-binding Rossmann-like Domain"/>
    <property type="match status" value="1"/>
</dbReference>
<comment type="caution">
    <text evidence="4">The sequence shown here is derived from an EMBL/GenBank/DDBJ whole genome shotgun (WGS) entry which is preliminary data.</text>
</comment>
<keyword evidence="5" id="KW-1185">Reference proteome</keyword>
<dbReference type="EMBL" id="RPFZ01000001">
    <property type="protein sequence ID" value="RPF72046.1"/>
    <property type="molecule type" value="Genomic_DNA"/>
</dbReference>
<dbReference type="NCBIfam" id="NF006123">
    <property type="entry name" value="PRK08267.1"/>
    <property type="match status" value="1"/>
</dbReference>
<dbReference type="InterPro" id="IPR036291">
    <property type="entry name" value="NAD(P)-bd_dom_sf"/>
</dbReference>
<accession>A0A3N5CUN1</accession>